<name>A0A5N6WH69_9EURO</name>
<sequence length="169" mass="19303">MQPTQTGLTVHEAQQDWFNTTKFQQEEHDIAYSILGFENPDLCRIRGLHRSASLKFCQPVFVWALCEMRFKHFLKGCILADSVRLGKTWEAVTYLLRLAPSQLLFSISGVQKILPSAIIASVYVVCGTQQYMQITNEITGMARVGIPIEKKGGDRREGYAYYLYCKFSH</sequence>
<evidence type="ECO:0008006" key="3">
    <source>
        <dbReference type="Google" id="ProtNLM"/>
    </source>
</evidence>
<dbReference type="AlphaFoldDB" id="A0A5N6WH69"/>
<accession>A0A5N6WH69</accession>
<dbReference type="EMBL" id="ML738293">
    <property type="protein sequence ID" value="KAE8319878.1"/>
    <property type="molecule type" value="Genomic_DNA"/>
</dbReference>
<keyword evidence="2" id="KW-1185">Reference proteome</keyword>
<evidence type="ECO:0000313" key="2">
    <source>
        <dbReference type="Proteomes" id="UP000325433"/>
    </source>
</evidence>
<proteinExistence type="predicted"/>
<protein>
    <recommendedName>
        <fullName evidence="3">SNF2 N-terminal domain-containing protein</fullName>
    </recommendedName>
</protein>
<evidence type="ECO:0000313" key="1">
    <source>
        <dbReference type="EMBL" id="KAE8319878.1"/>
    </source>
</evidence>
<gene>
    <name evidence="1" type="ORF">BDV41DRAFT_172683</name>
</gene>
<organism evidence="1 2">
    <name type="scientific">Aspergillus transmontanensis</name>
    <dbReference type="NCBI Taxonomy" id="1034304"/>
    <lineage>
        <taxon>Eukaryota</taxon>
        <taxon>Fungi</taxon>
        <taxon>Dikarya</taxon>
        <taxon>Ascomycota</taxon>
        <taxon>Pezizomycotina</taxon>
        <taxon>Eurotiomycetes</taxon>
        <taxon>Eurotiomycetidae</taxon>
        <taxon>Eurotiales</taxon>
        <taxon>Aspergillaceae</taxon>
        <taxon>Aspergillus</taxon>
        <taxon>Aspergillus subgen. Circumdati</taxon>
    </lineage>
</organism>
<dbReference type="Proteomes" id="UP000325433">
    <property type="component" value="Unassembled WGS sequence"/>
</dbReference>
<reference evidence="2" key="1">
    <citation type="submission" date="2019-04" db="EMBL/GenBank/DDBJ databases">
        <title>Friends and foes A comparative genomics studyof 23 Aspergillus species from section Flavi.</title>
        <authorList>
            <consortium name="DOE Joint Genome Institute"/>
            <person name="Kjaerbolling I."/>
            <person name="Vesth T."/>
            <person name="Frisvad J.C."/>
            <person name="Nybo J.L."/>
            <person name="Theobald S."/>
            <person name="Kildgaard S."/>
            <person name="Isbrandt T."/>
            <person name="Kuo A."/>
            <person name="Sato A."/>
            <person name="Lyhne E.K."/>
            <person name="Kogle M.E."/>
            <person name="Wiebenga A."/>
            <person name="Kun R.S."/>
            <person name="Lubbers R.J."/>
            <person name="Makela M.R."/>
            <person name="Barry K."/>
            <person name="Chovatia M."/>
            <person name="Clum A."/>
            <person name="Daum C."/>
            <person name="Haridas S."/>
            <person name="He G."/>
            <person name="LaButti K."/>
            <person name="Lipzen A."/>
            <person name="Mondo S."/>
            <person name="Riley R."/>
            <person name="Salamov A."/>
            <person name="Simmons B.A."/>
            <person name="Magnuson J.K."/>
            <person name="Henrissat B."/>
            <person name="Mortensen U.H."/>
            <person name="Larsen T.O."/>
            <person name="Devries R.P."/>
            <person name="Grigoriev I.V."/>
            <person name="Machida M."/>
            <person name="Baker S.E."/>
            <person name="Andersen M.R."/>
        </authorList>
    </citation>
    <scope>NUCLEOTIDE SEQUENCE [LARGE SCALE GENOMIC DNA]</scope>
    <source>
        <strain evidence="2">CBS 130015</strain>
    </source>
</reference>